<comment type="subcellular location">
    <subcellularLocation>
        <location evidence="1">Cell membrane</location>
        <topology evidence="1">Multi-pass membrane protein</topology>
    </subcellularLocation>
</comment>
<feature type="compositionally biased region" description="Basic and acidic residues" evidence="6">
    <location>
        <begin position="424"/>
        <end position="434"/>
    </location>
</feature>
<feature type="transmembrane region" description="Helical" evidence="7">
    <location>
        <begin position="217"/>
        <end position="240"/>
    </location>
</feature>
<feature type="transmembrane region" description="Helical" evidence="7">
    <location>
        <begin position="117"/>
        <end position="138"/>
    </location>
</feature>
<feature type="transmembrane region" description="Helical" evidence="7">
    <location>
        <begin position="349"/>
        <end position="368"/>
    </location>
</feature>
<feature type="transmembrane region" description="Helical" evidence="7">
    <location>
        <begin position="176"/>
        <end position="196"/>
    </location>
</feature>
<keyword evidence="4 7" id="KW-1133">Transmembrane helix</keyword>
<feature type="transmembrane region" description="Helical" evidence="7">
    <location>
        <begin position="55"/>
        <end position="76"/>
    </location>
</feature>
<dbReference type="InterPro" id="IPR011701">
    <property type="entry name" value="MFS"/>
</dbReference>
<feature type="transmembrane region" description="Helical" evidence="7">
    <location>
        <begin position="319"/>
        <end position="337"/>
    </location>
</feature>
<evidence type="ECO:0000313" key="9">
    <source>
        <dbReference type="EMBL" id="CAA2101125.1"/>
    </source>
</evidence>
<keyword evidence="5 7" id="KW-0472">Membrane</keyword>
<evidence type="ECO:0000256" key="4">
    <source>
        <dbReference type="ARBA" id="ARBA00022989"/>
    </source>
</evidence>
<dbReference type="PANTHER" id="PTHR43124:SF3">
    <property type="entry name" value="CHLORAMPHENICOL EFFLUX PUMP RV0191"/>
    <property type="match status" value="1"/>
</dbReference>
<feature type="transmembrane region" description="Helical" evidence="7">
    <location>
        <begin position="294"/>
        <end position="313"/>
    </location>
</feature>
<dbReference type="GO" id="GO:0005886">
    <property type="term" value="C:plasma membrane"/>
    <property type="evidence" value="ECO:0007669"/>
    <property type="project" value="UniProtKB-SubCell"/>
</dbReference>
<keyword evidence="2" id="KW-1003">Cell membrane</keyword>
<feature type="transmembrane region" description="Helical" evidence="7">
    <location>
        <begin position="260"/>
        <end position="282"/>
    </location>
</feature>
<dbReference type="GO" id="GO:0022857">
    <property type="term" value="F:transmembrane transporter activity"/>
    <property type="evidence" value="ECO:0007669"/>
    <property type="project" value="InterPro"/>
</dbReference>
<feature type="domain" description="Major facilitator superfamily (MFS) profile" evidence="8">
    <location>
        <begin position="21"/>
        <end position="410"/>
    </location>
</feature>
<keyword evidence="3 7" id="KW-0812">Transmembrane</keyword>
<dbReference type="EMBL" id="LR743507">
    <property type="protein sequence ID" value="CAA2101125.1"/>
    <property type="molecule type" value="Genomic_DNA"/>
</dbReference>
<evidence type="ECO:0000256" key="3">
    <source>
        <dbReference type="ARBA" id="ARBA00022692"/>
    </source>
</evidence>
<organism evidence="9">
    <name type="scientific">Variovorax paradoxus</name>
    <dbReference type="NCBI Taxonomy" id="34073"/>
    <lineage>
        <taxon>Bacteria</taxon>
        <taxon>Pseudomonadati</taxon>
        <taxon>Pseudomonadota</taxon>
        <taxon>Betaproteobacteria</taxon>
        <taxon>Burkholderiales</taxon>
        <taxon>Comamonadaceae</taxon>
        <taxon>Variovorax</taxon>
    </lineage>
</organism>
<feature type="transmembrane region" description="Helical" evidence="7">
    <location>
        <begin position="20"/>
        <end position="43"/>
    </location>
</feature>
<dbReference type="InterPro" id="IPR020846">
    <property type="entry name" value="MFS_dom"/>
</dbReference>
<dbReference type="PANTHER" id="PTHR43124">
    <property type="entry name" value="PURINE EFFLUX PUMP PBUE"/>
    <property type="match status" value="1"/>
</dbReference>
<dbReference type="PROSITE" id="PS50850">
    <property type="entry name" value="MFS"/>
    <property type="match status" value="1"/>
</dbReference>
<evidence type="ECO:0000256" key="7">
    <source>
        <dbReference type="SAM" id="Phobius"/>
    </source>
</evidence>
<dbReference type="AlphaFoldDB" id="A0A679J313"/>
<evidence type="ECO:0000256" key="2">
    <source>
        <dbReference type="ARBA" id="ARBA00022475"/>
    </source>
</evidence>
<dbReference type="SUPFAM" id="SSF103473">
    <property type="entry name" value="MFS general substrate transporter"/>
    <property type="match status" value="1"/>
</dbReference>
<proteinExistence type="predicted"/>
<evidence type="ECO:0000259" key="8">
    <source>
        <dbReference type="PROSITE" id="PS50850"/>
    </source>
</evidence>
<accession>A0A679J313</accession>
<feature type="region of interest" description="Disordered" evidence="6">
    <location>
        <begin position="413"/>
        <end position="434"/>
    </location>
</feature>
<reference evidence="9" key="1">
    <citation type="submission" date="2019-12" db="EMBL/GenBank/DDBJ databases">
        <authorList>
            <person name="Cremers G."/>
        </authorList>
    </citation>
    <scope>NUCLEOTIDE SEQUENCE</scope>
    <source>
        <strain evidence="9">Vvax</strain>
    </source>
</reference>
<dbReference type="InterPro" id="IPR050189">
    <property type="entry name" value="MFS_Efflux_Transporters"/>
</dbReference>
<feature type="transmembrane region" description="Helical" evidence="7">
    <location>
        <begin position="88"/>
        <end position="111"/>
    </location>
</feature>
<feature type="transmembrane region" description="Helical" evidence="7">
    <location>
        <begin position="150"/>
        <end position="170"/>
    </location>
</feature>
<protein>
    <submittedName>
        <fullName evidence="9">Hexuronate transporter</fullName>
    </submittedName>
</protein>
<feature type="transmembrane region" description="Helical" evidence="7">
    <location>
        <begin position="388"/>
        <end position="406"/>
    </location>
</feature>
<sequence>MNSLPRQGDDAQPLTLRSAWVMVLALCAGVALSQAFRTVGAIMASPLQNDFHLSAQALGIFSGAFHFAFGAMQLFMGIGIDLHGVRRTVLVAFPIAIAGALLSAVSSSYLVLVAGQALIGVGCAPAFLVCTVFIARHFPAARFATVSGMVLAIGGLGMLVTGTPLAWLVQAYSWRAGFLVLAVAAALAWLAIWRWVHEPASAVPQVRESIPEAIRQFGALFAMPHTLGIIVLGAVTYAAFISLRGLWLGPLMMERHGYSLVQSGNVALAVSVISLFGAPLFGRLDRDGASRRRWIVICALGYAALFALIAVLHSAWLDIAGMLAIGVLSGFIVWQYADVRGAYPATLTGRAMAVFTMAMFLGVALMQWGTGVAASVASAHGSDPLTAVLATIAVLLVAGIAAFAWLPAPKTAAARSSNAEEPVELGHRRPTDSD</sequence>
<evidence type="ECO:0000256" key="1">
    <source>
        <dbReference type="ARBA" id="ARBA00004651"/>
    </source>
</evidence>
<name>A0A679J313_VARPD</name>
<dbReference type="Pfam" id="PF07690">
    <property type="entry name" value="MFS_1"/>
    <property type="match status" value="1"/>
</dbReference>
<evidence type="ECO:0000256" key="5">
    <source>
        <dbReference type="ARBA" id="ARBA00023136"/>
    </source>
</evidence>
<dbReference type="InterPro" id="IPR036259">
    <property type="entry name" value="MFS_trans_sf"/>
</dbReference>
<evidence type="ECO:0000256" key="6">
    <source>
        <dbReference type="SAM" id="MobiDB-lite"/>
    </source>
</evidence>
<gene>
    <name evidence="9" type="primary">exuT_2</name>
    <name evidence="9" type="ORF">VVAX_01088</name>
</gene>
<dbReference type="Gene3D" id="1.20.1250.20">
    <property type="entry name" value="MFS general substrate transporter like domains"/>
    <property type="match status" value="1"/>
</dbReference>